<feature type="transmembrane region" description="Helical" evidence="1">
    <location>
        <begin position="108"/>
        <end position="134"/>
    </location>
</feature>
<feature type="transmembrane region" description="Helical" evidence="1">
    <location>
        <begin position="75"/>
        <end position="96"/>
    </location>
</feature>
<proteinExistence type="predicted"/>
<protein>
    <submittedName>
        <fullName evidence="2">Uncharacterized protein</fullName>
    </submittedName>
</protein>
<name>A0ABQ9E9R4_TEGGR</name>
<organism evidence="2 3">
    <name type="scientific">Tegillarca granosa</name>
    <name type="common">Malaysian cockle</name>
    <name type="synonym">Anadara granosa</name>
    <dbReference type="NCBI Taxonomy" id="220873"/>
    <lineage>
        <taxon>Eukaryota</taxon>
        <taxon>Metazoa</taxon>
        <taxon>Spiralia</taxon>
        <taxon>Lophotrochozoa</taxon>
        <taxon>Mollusca</taxon>
        <taxon>Bivalvia</taxon>
        <taxon>Autobranchia</taxon>
        <taxon>Pteriomorphia</taxon>
        <taxon>Arcoida</taxon>
        <taxon>Arcoidea</taxon>
        <taxon>Arcidae</taxon>
        <taxon>Tegillarca</taxon>
    </lineage>
</organism>
<evidence type="ECO:0000256" key="1">
    <source>
        <dbReference type="SAM" id="Phobius"/>
    </source>
</evidence>
<accession>A0ABQ9E9R4</accession>
<dbReference type="EMBL" id="JARBDR010000918">
    <property type="protein sequence ID" value="KAJ8301184.1"/>
    <property type="molecule type" value="Genomic_DNA"/>
</dbReference>
<sequence length="192" mass="23299">MRSRDTASNHFRDETRFTKTYLIVLIQRSKNVSRTDLIFDPTMACASYRTWKKFTLNYQTPGAFCNQQFGPKKFYLVWTTFWAAYHLVWISLDWYWWNQKVPSKGLWIIFLTNQCYTIMTITAFLDFIISHYIHCTREDLLTDPRWNHLPWYMKIFWVLFNISNAGSVLLTLGYWTMLRKCKYILVLSRYQM</sequence>
<comment type="caution">
    <text evidence="2">The sequence shown here is derived from an EMBL/GenBank/DDBJ whole genome shotgun (WGS) entry which is preliminary data.</text>
</comment>
<reference evidence="2 3" key="1">
    <citation type="submission" date="2022-12" db="EMBL/GenBank/DDBJ databases">
        <title>Chromosome-level genome of Tegillarca granosa.</title>
        <authorList>
            <person name="Kim J."/>
        </authorList>
    </citation>
    <scope>NUCLEOTIDE SEQUENCE [LARGE SCALE GENOMIC DNA]</scope>
    <source>
        <strain evidence="2">Teg-2019</strain>
        <tissue evidence="2">Adductor muscle</tissue>
    </source>
</reference>
<feature type="transmembrane region" description="Helical" evidence="1">
    <location>
        <begin position="154"/>
        <end position="175"/>
    </location>
</feature>
<dbReference type="Proteomes" id="UP001217089">
    <property type="component" value="Unassembled WGS sequence"/>
</dbReference>
<keyword evidence="1" id="KW-1133">Transmembrane helix</keyword>
<keyword evidence="3" id="KW-1185">Reference proteome</keyword>
<gene>
    <name evidence="2" type="ORF">KUTeg_020171</name>
</gene>
<keyword evidence="1" id="KW-0812">Transmembrane</keyword>
<evidence type="ECO:0000313" key="3">
    <source>
        <dbReference type="Proteomes" id="UP001217089"/>
    </source>
</evidence>
<evidence type="ECO:0000313" key="2">
    <source>
        <dbReference type="EMBL" id="KAJ8301184.1"/>
    </source>
</evidence>
<keyword evidence="1" id="KW-0472">Membrane</keyword>